<comment type="caution">
    <text evidence="2">The sequence shown here is derived from an EMBL/GenBank/DDBJ whole genome shotgun (WGS) entry which is preliminary data.</text>
</comment>
<protein>
    <submittedName>
        <fullName evidence="2">GNAT family N-acetyltransferase</fullName>
    </submittedName>
</protein>
<name>A0A849H959_9MICO</name>
<dbReference type="Pfam" id="PF00583">
    <property type="entry name" value="Acetyltransf_1"/>
    <property type="match status" value="1"/>
</dbReference>
<evidence type="ECO:0000313" key="2">
    <source>
        <dbReference type="EMBL" id="NNM46276.1"/>
    </source>
</evidence>
<reference evidence="2 3" key="1">
    <citation type="submission" date="2020-04" db="EMBL/GenBank/DDBJ databases">
        <title>Knoellia sp. isolate from air conditioner.</title>
        <authorList>
            <person name="Chea S."/>
            <person name="Kim D.-U."/>
        </authorList>
    </citation>
    <scope>NUCLEOTIDE SEQUENCE [LARGE SCALE GENOMIC DNA]</scope>
    <source>
        <strain evidence="2 3">DB2414S</strain>
    </source>
</reference>
<keyword evidence="3" id="KW-1185">Reference proteome</keyword>
<dbReference type="InterPro" id="IPR016181">
    <property type="entry name" value="Acyl_CoA_acyltransferase"/>
</dbReference>
<dbReference type="SUPFAM" id="SSF55729">
    <property type="entry name" value="Acyl-CoA N-acyltransferases (Nat)"/>
    <property type="match status" value="2"/>
</dbReference>
<dbReference type="CDD" id="cd04301">
    <property type="entry name" value="NAT_SF"/>
    <property type="match status" value="1"/>
</dbReference>
<organism evidence="2 3">
    <name type="scientific">Knoellia koreensis</name>
    <dbReference type="NCBI Taxonomy" id="2730921"/>
    <lineage>
        <taxon>Bacteria</taxon>
        <taxon>Bacillati</taxon>
        <taxon>Actinomycetota</taxon>
        <taxon>Actinomycetes</taxon>
        <taxon>Micrococcales</taxon>
        <taxon>Intrasporangiaceae</taxon>
        <taxon>Knoellia</taxon>
    </lineage>
</organism>
<evidence type="ECO:0000259" key="1">
    <source>
        <dbReference type="PROSITE" id="PS51186"/>
    </source>
</evidence>
<proteinExistence type="predicted"/>
<dbReference type="Gene3D" id="3.40.630.30">
    <property type="match status" value="1"/>
</dbReference>
<dbReference type="InterPro" id="IPR000182">
    <property type="entry name" value="GNAT_dom"/>
</dbReference>
<sequence>MTITETVTVRPLAVDDDEELAEAQRVMRDSALLGRPWGKVPSLREFTIDMRKPSSSERLEPYVAVLEGQVAGLLLMWFPLHDNTKFTWFDLHVDPLLRQRGVGSALAEKAVERTRADGRTTALVEFHVPDDNREDHEYARFARRHGFTYANTEIRRILDLPVDPALLQGFADEAAERHEGYRIETHVGGLPEELRQSYCDCFNQLAVDAPTGEIDFEEESLTPQTYAEELGRMAEQGRTPITTVAIDPSGAVVAYNDLVTRAEEPAEVMQWGTLVRREHRGHRLGMAVKARGLQELARIAPDAKRVQTCNAEQNAHMVGVNEDLGFRRVEALLAYQRKLDA</sequence>
<dbReference type="GO" id="GO:0016747">
    <property type="term" value="F:acyltransferase activity, transferring groups other than amino-acyl groups"/>
    <property type="evidence" value="ECO:0007669"/>
    <property type="project" value="InterPro"/>
</dbReference>
<dbReference type="Proteomes" id="UP000588586">
    <property type="component" value="Unassembled WGS sequence"/>
</dbReference>
<dbReference type="EMBL" id="JABEPQ010000002">
    <property type="protein sequence ID" value="NNM46276.1"/>
    <property type="molecule type" value="Genomic_DNA"/>
</dbReference>
<feature type="domain" description="N-acetyltransferase" evidence="1">
    <location>
        <begin position="7"/>
        <end position="197"/>
    </location>
</feature>
<evidence type="ECO:0000313" key="3">
    <source>
        <dbReference type="Proteomes" id="UP000588586"/>
    </source>
</evidence>
<accession>A0A849H959</accession>
<keyword evidence="2" id="KW-0808">Transferase</keyword>
<gene>
    <name evidence="2" type="ORF">HJG52_09690</name>
</gene>
<dbReference type="PROSITE" id="PS51186">
    <property type="entry name" value="GNAT"/>
    <property type="match status" value="1"/>
</dbReference>
<dbReference type="AlphaFoldDB" id="A0A849H959"/>
<dbReference type="RefSeq" id="WP_171243395.1">
    <property type="nucleotide sequence ID" value="NZ_JABEPQ010000002.1"/>
</dbReference>